<dbReference type="GO" id="GO:0071630">
    <property type="term" value="P:nuclear protein quality control by the ubiquitin-proteasome system"/>
    <property type="evidence" value="ECO:0007669"/>
    <property type="project" value="UniProtKB-UniRule"/>
</dbReference>
<dbReference type="GO" id="GO:0031965">
    <property type="term" value="C:nuclear membrane"/>
    <property type="evidence" value="ECO:0007669"/>
    <property type="project" value="TreeGrafter"/>
</dbReference>
<comment type="subcellular location">
    <subcellularLocation>
        <location evidence="9">Cytoplasm</location>
    </subcellularLocation>
    <subcellularLocation>
        <location evidence="9">Nucleus</location>
    </subcellularLocation>
</comment>
<evidence type="ECO:0000256" key="4">
    <source>
        <dbReference type="ARBA" id="ARBA00022448"/>
    </source>
</evidence>
<evidence type="ECO:0000256" key="10">
    <source>
        <dbReference type="SAM" id="MobiDB-lite"/>
    </source>
</evidence>
<keyword evidence="6 9" id="KW-0653">Protein transport</keyword>
<evidence type="ECO:0000256" key="6">
    <source>
        <dbReference type="ARBA" id="ARBA00022927"/>
    </source>
</evidence>
<reference evidence="11" key="1">
    <citation type="submission" date="2020-10" db="EMBL/GenBank/DDBJ databases">
        <authorList>
            <person name="Muller C M."/>
        </authorList>
    </citation>
    <scope>NUCLEOTIDE SEQUENCE</scope>
    <source>
        <strain evidence="11">THUN-12</strain>
    </source>
</reference>
<evidence type="ECO:0000256" key="2">
    <source>
        <dbReference type="ARBA" id="ARBA00011464"/>
    </source>
</evidence>
<dbReference type="PANTHER" id="PTHR28032">
    <property type="entry name" value="FI02826P"/>
    <property type="match status" value="1"/>
</dbReference>
<evidence type="ECO:0000256" key="5">
    <source>
        <dbReference type="ARBA" id="ARBA00022490"/>
    </source>
</evidence>
<evidence type="ECO:0000313" key="12">
    <source>
        <dbReference type="Proteomes" id="UP000683417"/>
    </source>
</evidence>
<dbReference type="GO" id="GO:0015031">
    <property type="term" value="P:protein transport"/>
    <property type="evidence" value="ECO:0007669"/>
    <property type="project" value="UniProtKB-UniRule"/>
</dbReference>
<comment type="subunit">
    <text evidence="2 9">Binds the proteasome.</text>
</comment>
<dbReference type="Pfam" id="PF08559">
    <property type="entry name" value="Cut8"/>
    <property type="match status" value="1"/>
</dbReference>
<evidence type="ECO:0000256" key="3">
    <source>
        <dbReference type="ARBA" id="ARBA00016204"/>
    </source>
</evidence>
<comment type="function">
    <text evidence="8 9">Involved in ubiquitin-mediated protein degradation. Regulatory factor in the ubiquitin/proteasome pathway that controls the turnover of proteasome substrates. Targets proteasomes to the nucleus and facilitates the degradation of nuclear proteins.</text>
</comment>
<evidence type="ECO:0000256" key="1">
    <source>
        <dbReference type="ARBA" id="ARBA00006199"/>
    </source>
</evidence>
<dbReference type="GO" id="GO:0005737">
    <property type="term" value="C:cytoplasm"/>
    <property type="evidence" value="ECO:0007669"/>
    <property type="project" value="UniProtKB-SubCell"/>
</dbReference>
<proteinExistence type="inferred from homology"/>
<keyword evidence="4 9" id="KW-0813">Transport</keyword>
<keyword evidence="7 9" id="KW-0539">Nucleus</keyword>
<accession>A0A9W4GC21</accession>
<evidence type="ECO:0000256" key="9">
    <source>
        <dbReference type="RuleBase" id="RU368013"/>
    </source>
</evidence>
<evidence type="ECO:0000313" key="11">
    <source>
        <dbReference type="EMBL" id="CAD6500124.1"/>
    </source>
</evidence>
<comment type="similarity">
    <text evidence="1 9">Belongs to the cut8/STS1 family.</text>
</comment>
<dbReference type="GO" id="GO:0031144">
    <property type="term" value="P:proteasome localization"/>
    <property type="evidence" value="ECO:0007669"/>
    <property type="project" value="UniProtKB-UniRule"/>
</dbReference>
<evidence type="ECO:0000256" key="7">
    <source>
        <dbReference type="ARBA" id="ARBA00023242"/>
    </source>
</evidence>
<dbReference type="PANTHER" id="PTHR28032:SF1">
    <property type="entry name" value="FI02826P"/>
    <property type="match status" value="1"/>
</dbReference>
<gene>
    <name evidence="11" type="ORF">BGTH12_LOCUS1482</name>
</gene>
<dbReference type="InterPro" id="IPR013868">
    <property type="entry name" value="Cut8/Sts1_fam"/>
</dbReference>
<comment type="caution">
    <text evidence="11">The sequence shown here is derived from an EMBL/GenBank/DDBJ whole genome shotgun (WGS) entry which is preliminary data.</text>
</comment>
<protein>
    <recommendedName>
        <fullName evidence="3 9">Tethering factor for nuclear proteasome STS1</fullName>
    </recommendedName>
</protein>
<dbReference type="GO" id="GO:0070628">
    <property type="term" value="F:proteasome binding"/>
    <property type="evidence" value="ECO:0007669"/>
    <property type="project" value="TreeGrafter"/>
</dbReference>
<sequence length="307" mass="34172">MNVLRPIHPSSFSEFPLHHHDVTQHHTDTHTTNSAMSTRKRKAEEEIDHSMAISPTNSPPALLSRLLARPQKRVRVNEACARPITIHRLLETLDAASLRSVLQTICERHPQIGTEVATSAPKPSVQAVTQVLAQYQEKLQQAFPYGGNSGSDYAFHRVRQHLTDLIDALTDFTPQYLPPNENQASISLSYLNAATKVIHELPEWDSHSNRQYKDNAYDVISRAWVLVITEASKRGGGFQLHTGGWDQILYKHNEQSRGRMHMATSVLGSNLDWMGVNGTTNDLGSIRDQLFNGTFGNNSVSVGAGIL</sequence>
<dbReference type="FunFam" id="1.20.58.1590:FF:000001">
    <property type="entry name" value="Tethering factor for nuclear proteasome STS1"/>
    <property type="match status" value="1"/>
</dbReference>
<dbReference type="AlphaFoldDB" id="A0A9W4GC21"/>
<feature type="region of interest" description="Disordered" evidence="10">
    <location>
        <begin position="23"/>
        <end position="45"/>
    </location>
</feature>
<dbReference type="EMBL" id="CAJHIT010000002">
    <property type="protein sequence ID" value="CAD6500124.1"/>
    <property type="molecule type" value="Genomic_DNA"/>
</dbReference>
<keyword evidence="5 9" id="KW-0963">Cytoplasm</keyword>
<evidence type="ECO:0000256" key="8">
    <source>
        <dbReference type="ARBA" id="ARBA00025651"/>
    </source>
</evidence>
<organism evidence="11 12">
    <name type="scientific">Blumeria graminis f. sp. triticale</name>
    <dbReference type="NCBI Taxonomy" id="1689686"/>
    <lineage>
        <taxon>Eukaryota</taxon>
        <taxon>Fungi</taxon>
        <taxon>Dikarya</taxon>
        <taxon>Ascomycota</taxon>
        <taxon>Pezizomycotina</taxon>
        <taxon>Leotiomycetes</taxon>
        <taxon>Erysiphales</taxon>
        <taxon>Erysiphaceae</taxon>
        <taxon>Blumeria</taxon>
    </lineage>
</organism>
<name>A0A9W4GC21_BLUGR</name>
<dbReference type="Proteomes" id="UP000683417">
    <property type="component" value="Unassembled WGS sequence"/>
</dbReference>